<feature type="transmembrane region" description="Helical" evidence="6">
    <location>
        <begin position="12"/>
        <end position="31"/>
    </location>
</feature>
<feature type="transmembrane region" description="Helical" evidence="6">
    <location>
        <begin position="176"/>
        <end position="194"/>
    </location>
</feature>
<feature type="transmembrane region" description="Helical" evidence="6">
    <location>
        <begin position="391"/>
        <end position="413"/>
    </location>
</feature>
<comment type="caution">
    <text evidence="7">The sequence shown here is derived from an EMBL/GenBank/DDBJ whole genome shotgun (WGS) entry which is preliminary data.</text>
</comment>
<sequence>MSNSLSSQIFTRKMLICAFTGFNSGLPLFVLSQMLPVWLTDKHLSIELIGAVTGVMLPYGLKFLWAPLLDRYFPSFLGRRRSWMLLSQVALLILLYIISLFDPLTQLGTVANIALLIAFFSATQDIVLDAYRREILSDHELGLGNTIHINAYRIAGLIPGGLSLYLAAIYPWESVFLWTALCMLAGIFMTLFLAKEPKIDMQQTNQPFYQAFWIPLQEFFQRKGVIQAIGFLLFLFLYKFGDSFATTLQTKFIYDMGFSKEDIAIVVKSTALWSSILSGLAGGMIMLKLGINRALWLFGLVQMVTIGGFIWLSAFGHFDVITSAELWKLGIVIAAEYIGVGLGTAAFVAFMARESNPLYTATQLALFTSLSALPSKVLGILSGYVVGAVGYYQYFWFCLFLAIPGMLCLFWVAPWKQKNNKTSSV</sequence>
<keyword evidence="3 6" id="KW-0812">Transmembrane</keyword>
<dbReference type="NCBIfam" id="TIGR00901">
    <property type="entry name" value="2A0125"/>
    <property type="match status" value="1"/>
</dbReference>
<protein>
    <submittedName>
        <fullName evidence="7">Beta-lactamase permease protein</fullName>
    </submittedName>
</protein>
<evidence type="ECO:0000313" key="8">
    <source>
        <dbReference type="Proteomes" id="UP000050700"/>
    </source>
</evidence>
<evidence type="ECO:0000256" key="4">
    <source>
        <dbReference type="ARBA" id="ARBA00022989"/>
    </source>
</evidence>
<feature type="transmembrane region" description="Helical" evidence="6">
    <location>
        <begin position="263"/>
        <end position="287"/>
    </location>
</feature>
<evidence type="ECO:0000256" key="5">
    <source>
        <dbReference type="ARBA" id="ARBA00023136"/>
    </source>
</evidence>
<dbReference type="InterPro" id="IPR011701">
    <property type="entry name" value="MFS"/>
</dbReference>
<feature type="transmembrane region" description="Helical" evidence="6">
    <location>
        <begin position="113"/>
        <end position="131"/>
    </location>
</feature>
<feature type="transmembrane region" description="Helical" evidence="6">
    <location>
        <begin position="364"/>
        <end position="385"/>
    </location>
</feature>
<feature type="transmembrane region" description="Helical" evidence="6">
    <location>
        <begin position="224"/>
        <end position="241"/>
    </location>
</feature>
<feature type="transmembrane region" description="Helical" evidence="6">
    <location>
        <begin position="326"/>
        <end position="352"/>
    </location>
</feature>
<keyword evidence="4 6" id="KW-1133">Transmembrane helix</keyword>
<dbReference type="FunFam" id="1.20.1250.20:FF:000613">
    <property type="entry name" value="AmpG protein"/>
    <property type="match status" value="1"/>
</dbReference>
<dbReference type="Pfam" id="PF07690">
    <property type="entry name" value="MFS_1"/>
    <property type="match status" value="1"/>
</dbReference>
<dbReference type="GO" id="GO:0022857">
    <property type="term" value="F:transmembrane transporter activity"/>
    <property type="evidence" value="ECO:0007669"/>
    <property type="project" value="InterPro"/>
</dbReference>
<dbReference type="PANTHER" id="PTHR12778">
    <property type="entry name" value="SOLUTE CARRIER FAMILY 33 ACETYL-COA TRANSPORTER -RELATED"/>
    <property type="match status" value="1"/>
</dbReference>
<organism evidence="7 8">
    <name type="scientific">Haemophilus influenzae</name>
    <dbReference type="NCBI Taxonomy" id="727"/>
    <lineage>
        <taxon>Bacteria</taxon>
        <taxon>Pseudomonadati</taxon>
        <taxon>Pseudomonadota</taxon>
        <taxon>Gammaproteobacteria</taxon>
        <taxon>Pasteurellales</taxon>
        <taxon>Pasteurellaceae</taxon>
        <taxon>Haemophilus</taxon>
    </lineage>
</organism>
<name>A0A0D0HPI1_HAEIF</name>
<dbReference type="RefSeq" id="WP_080316760.1">
    <property type="nucleotide sequence ID" value="NZ_CP031682.1"/>
</dbReference>
<gene>
    <name evidence="7" type="primary">ampG</name>
    <name evidence="7" type="ORF">NTHI1209_01952</name>
</gene>
<feature type="transmembrane region" description="Helical" evidence="6">
    <location>
        <begin position="151"/>
        <end position="170"/>
    </location>
</feature>
<reference evidence="7 8" key="1">
    <citation type="submission" date="2014-05" db="EMBL/GenBank/DDBJ databases">
        <title>Methylome analysis of the phasevarions of Haemophilus influenzae.</title>
        <authorList>
            <person name="Atack J.M."/>
            <person name="Fox K.L."/>
            <person name="Power P.M."/>
            <person name="Clark T."/>
            <person name="Jurcisek J."/>
            <person name="Korlach J."/>
            <person name="Bakaletz L.O."/>
            <person name="Jennings M.P."/>
        </authorList>
    </citation>
    <scope>NUCLEOTIDE SEQUENCE [LARGE SCALE GENOMIC DNA]</scope>
    <source>
        <strain evidence="7 8">1209</strain>
    </source>
</reference>
<evidence type="ECO:0000256" key="6">
    <source>
        <dbReference type="SAM" id="Phobius"/>
    </source>
</evidence>
<evidence type="ECO:0000313" key="7">
    <source>
        <dbReference type="EMBL" id="KIS36309.1"/>
    </source>
</evidence>
<evidence type="ECO:0000256" key="1">
    <source>
        <dbReference type="ARBA" id="ARBA00004141"/>
    </source>
</evidence>
<dbReference type="PATRIC" id="fig|727.582.peg.1777"/>
<evidence type="ECO:0000256" key="3">
    <source>
        <dbReference type="ARBA" id="ARBA00022692"/>
    </source>
</evidence>
<dbReference type="AlphaFoldDB" id="A0A0D0HPI1"/>
<dbReference type="GO" id="GO:0016020">
    <property type="term" value="C:membrane"/>
    <property type="evidence" value="ECO:0007669"/>
    <property type="project" value="UniProtKB-SubCell"/>
</dbReference>
<dbReference type="EMBL" id="JMQP01000002">
    <property type="protein sequence ID" value="KIS36309.1"/>
    <property type="molecule type" value="Genomic_DNA"/>
</dbReference>
<dbReference type="Gene3D" id="1.20.1250.20">
    <property type="entry name" value="MFS general substrate transporter like domains"/>
    <property type="match status" value="1"/>
</dbReference>
<dbReference type="Proteomes" id="UP000050700">
    <property type="component" value="Unassembled WGS sequence"/>
</dbReference>
<proteinExistence type="predicted"/>
<dbReference type="InterPro" id="IPR004752">
    <property type="entry name" value="AmpG_permease/AT-1"/>
</dbReference>
<feature type="transmembrane region" description="Helical" evidence="6">
    <location>
        <begin position="294"/>
        <end position="314"/>
    </location>
</feature>
<feature type="transmembrane region" description="Helical" evidence="6">
    <location>
        <begin position="43"/>
        <end position="61"/>
    </location>
</feature>
<feature type="transmembrane region" description="Helical" evidence="6">
    <location>
        <begin position="82"/>
        <end position="101"/>
    </location>
</feature>
<comment type="subcellular location">
    <subcellularLocation>
        <location evidence="1">Membrane</location>
        <topology evidence="1">Multi-pass membrane protein</topology>
    </subcellularLocation>
</comment>
<dbReference type="InterPro" id="IPR036259">
    <property type="entry name" value="MFS_trans_sf"/>
</dbReference>
<dbReference type="SUPFAM" id="SSF103473">
    <property type="entry name" value="MFS general substrate transporter"/>
    <property type="match status" value="1"/>
</dbReference>
<evidence type="ECO:0000256" key="2">
    <source>
        <dbReference type="ARBA" id="ARBA00022448"/>
    </source>
</evidence>
<accession>A0A0D0HPI1</accession>
<keyword evidence="5 6" id="KW-0472">Membrane</keyword>
<keyword evidence="2" id="KW-0813">Transport</keyword>
<dbReference type="PANTHER" id="PTHR12778:SF10">
    <property type="entry name" value="MAJOR FACILITATOR SUPERFAMILY DOMAIN-CONTAINING PROTEIN 3"/>
    <property type="match status" value="1"/>
</dbReference>